<feature type="active site" description="Proton acceptor" evidence="2">
    <location>
        <position position="141"/>
    </location>
</feature>
<dbReference type="OrthoDB" id="9787070at2"/>
<organism evidence="4 5">
    <name type="scientific">Micromonospora craterilacus</name>
    <dbReference type="NCBI Taxonomy" id="1655439"/>
    <lineage>
        <taxon>Bacteria</taxon>
        <taxon>Bacillati</taxon>
        <taxon>Actinomycetota</taxon>
        <taxon>Actinomycetes</taxon>
        <taxon>Micromonosporales</taxon>
        <taxon>Micromonosporaceae</taxon>
        <taxon>Micromonospora</taxon>
    </lineage>
</organism>
<dbReference type="PANTHER" id="PTHR35561">
    <property type="entry name" value="RNA 2',3'-CYCLIC PHOSPHODIESTERASE"/>
    <property type="match status" value="1"/>
</dbReference>
<comment type="caution">
    <text evidence="4">The sequence shown here is derived from an EMBL/GenBank/DDBJ whole genome shotgun (WGS) entry which is preliminary data.</text>
</comment>
<dbReference type="GO" id="GO:0004113">
    <property type="term" value="F:2',3'-cyclic-nucleotide 3'-phosphodiesterase activity"/>
    <property type="evidence" value="ECO:0007669"/>
    <property type="project" value="InterPro"/>
</dbReference>
<dbReference type="EC" id="3.1.4.58" evidence="2"/>
<dbReference type="Gene3D" id="3.90.1140.10">
    <property type="entry name" value="Cyclic phosphodiesterase"/>
    <property type="match status" value="1"/>
</dbReference>
<name>A0A2W2ENI5_9ACTN</name>
<dbReference type="PANTHER" id="PTHR35561:SF1">
    <property type="entry name" value="RNA 2',3'-CYCLIC PHOSPHODIESTERASE"/>
    <property type="match status" value="1"/>
</dbReference>
<evidence type="ECO:0000313" key="5">
    <source>
        <dbReference type="Proteomes" id="UP000248924"/>
    </source>
</evidence>
<gene>
    <name evidence="4" type="ORF">C1I95_13825</name>
</gene>
<feature type="short sequence motif" description="HXTX 2" evidence="2">
    <location>
        <begin position="141"/>
        <end position="144"/>
    </location>
</feature>
<dbReference type="RefSeq" id="WP_111214230.1">
    <property type="nucleotide sequence ID" value="NZ_POTY01000073.1"/>
</dbReference>
<protein>
    <recommendedName>
        <fullName evidence="2">RNA 2',3'-cyclic phosphodiesterase</fullName>
        <shortName evidence="2">RNA 2',3'-CPDase</shortName>
        <ecNumber evidence="2">3.1.4.58</ecNumber>
    </recommendedName>
</protein>
<evidence type="ECO:0000256" key="3">
    <source>
        <dbReference type="SAM" id="MobiDB-lite"/>
    </source>
</evidence>
<keyword evidence="1 2" id="KW-0378">Hydrolase</keyword>
<evidence type="ECO:0000256" key="1">
    <source>
        <dbReference type="ARBA" id="ARBA00022801"/>
    </source>
</evidence>
<evidence type="ECO:0000313" key="4">
    <source>
        <dbReference type="EMBL" id="PZG18319.1"/>
    </source>
</evidence>
<dbReference type="InterPro" id="IPR009097">
    <property type="entry name" value="Cyclic_Pdiesterase"/>
</dbReference>
<dbReference type="EMBL" id="POTY01000073">
    <property type="protein sequence ID" value="PZG18319.1"/>
    <property type="molecule type" value="Genomic_DNA"/>
</dbReference>
<accession>A0A2W2ENI5</accession>
<dbReference type="Pfam" id="PF13563">
    <property type="entry name" value="2_5_RNA_ligase2"/>
    <property type="match status" value="1"/>
</dbReference>
<dbReference type="Proteomes" id="UP000248924">
    <property type="component" value="Unassembled WGS sequence"/>
</dbReference>
<dbReference type="HAMAP" id="MF_01940">
    <property type="entry name" value="RNA_CPDase"/>
    <property type="match status" value="1"/>
</dbReference>
<evidence type="ECO:0000256" key="2">
    <source>
        <dbReference type="HAMAP-Rule" id="MF_01940"/>
    </source>
</evidence>
<comment type="catalytic activity">
    <reaction evidence="2">
        <text>a 3'-end 2',3'-cyclophospho-ribonucleotide-RNA + H2O = a 3'-end 2'-phospho-ribonucleotide-RNA + H(+)</text>
        <dbReference type="Rhea" id="RHEA:11828"/>
        <dbReference type="Rhea" id="RHEA-COMP:10464"/>
        <dbReference type="Rhea" id="RHEA-COMP:17353"/>
        <dbReference type="ChEBI" id="CHEBI:15377"/>
        <dbReference type="ChEBI" id="CHEBI:15378"/>
        <dbReference type="ChEBI" id="CHEBI:83064"/>
        <dbReference type="ChEBI" id="CHEBI:173113"/>
        <dbReference type="EC" id="3.1.4.58"/>
    </reaction>
</comment>
<dbReference type="SUPFAM" id="SSF55144">
    <property type="entry name" value="LigT-like"/>
    <property type="match status" value="1"/>
</dbReference>
<proteinExistence type="inferred from homology"/>
<feature type="short sequence motif" description="HXTX 1" evidence="2">
    <location>
        <begin position="45"/>
        <end position="48"/>
    </location>
</feature>
<reference evidence="4 5" key="1">
    <citation type="submission" date="2018-01" db="EMBL/GenBank/DDBJ databases">
        <title>Draft genome sequence of Jishengella sp. NA12.</title>
        <authorList>
            <person name="Sahin N."/>
            <person name="Ay H."/>
            <person name="Saygin H."/>
        </authorList>
    </citation>
    <scope>NUCLEOTIDE SEQUENCE [LARGE SCALE GENOMIC DNA]</scope>
    <source>
        <strain evidence="4 5">NA12</strain>
    </source>
</reference>
<feature type="active site" description="Proton donor" evidence="2">
    <location>
        <position position="45"/>
    </location>
</feature>
<keyword evidence="5" id="KW-1185">Reference proteome</keyword>
<feature type="region of interest" description="Disordered" evidence="3">
    <location>
        <begin position="73"/>
        <end position="92"/>
    </location>
</feature>
<comment type="function">
    <text evidence="2">Hydrolyzes RNA 2',3'-cyclic phosphodiester to an RNA 2'-phosphomonoester.</text>
</comment>
<dbReference type="NCBIfam" id="TIGR02258">
    <property type="entry name" value="2_5_ligase"/>
    <property type="match status" value="1"/>
</dbReference>
<sequence length="197" mass="21048">MRLFTAIHPPADAIEHLTARMAGLRIGAASATGTNVRLADLAWAHLTLAFLGDVDPGRVAEVRHALRLATDDERGNAAEGTPGGPPVLRLGGGGRFGRGRSTVLWVDVRGDVPRLTTLAGAIRAGLAAVGVPCDDKPFRPHLTIARPGDRIPPADVEADRTALDDYLGPPWPAHELVLMQSRPDARPRYHRLAAWPL</sequence>
<dbReference type="InterPro" id="IPR004175">
    <property type="entry name" value="RNA_CPDase"/>
</dbReference>
<dbReference type="AlphaFoldDB" id="A0A2W2ENI5"/>
<comment type="similarity">
    <text evidence="2">Belongs to the 2H phosphoesterase superfamily. ThpR family.</text>
</comment>
<dbReference type="GO" id="GO:0008664">
    <property type="term" value="F:RNA 2',3'-cyclic 3'-phosphodiesterase activity"/>
    <property type="evidence" value="ECO:0007669"/>
    <property type="project" value="UniProtKB-EC"/>
</dbReference>